<dbReference type="AlphaFoldDB" id="A0A0U1LMW8"/>
<dbReference type="EMBL" id="CVMT01000001">
    <property type="protein sequence ID" value="CRG84326.1"/>
    <property type="molecule type" value="Genomic_DNA"/>
</dbReference>
<evidence type="ECO:0000313" key="2">
    <source>
        <dbReference type="EMBL" id="CRG84326.1"/>
    </source>
</evidence>
<protein>
    <submittedName>
        <fullName evidence="2">Uncharacterized protein</fullName>
    </submittedName>
</protein>
<dbReference type="OrthoDB" id="10510400at2759"/>
<keyword evidence="3" id="KW-1185">Reference proteome</keyword>
<evidence type="ECO:0000256" key="1">
    <source>
        <dbReference type="SAM" id="MobiDB-lite"/>
    </source>
</evidence>
<reference evidence="2 3" key="1">
    <citation type="submission" date="2015-04" db="EMBL/GenBank/DDBJ databases">
        <authorList>
            <person name="Syromyatnikov M.Y."/>
            <person name="Popov V.N."/>
        </authorList>
    </citation>
    <scope>NUCLEOTIDE SEQUENCE [LARGE SCALE GENOMIC DNA]</scope>
    <source>
        <strain evidence="2">WF-38-12</strain>
    </source>
</reference>
<feature type="region of interest" description="Disordered" evidence="1">
    <location>
        <begin position="1"/>
        <end position="32"/>
    </location>
</feature>
<feature type="region of interest" description="Disordered" evidence="1">
    <location>
        <begin position="53"/>
        <end position="75"/>
    </location>
</feature>
<gene>
    <name evidence="2" type="ORF">PISL3812_01623</name>
</gene>
<evidence type="ECO:0000313" key="3">
    <source>
        <dbReference type="Proteomes" id="UP000054383"/>
    </source>
</evidence>
<name>A0A0U1LMW8_TALIS</name>
<sequence length="75" mass="8811">MDEFSTSSSIGHRSSSLLIGEDRQSYMPDEQVTGNVNASWSIRKLLSRRPSEKYRTLERREPRRLRKKSLSRNNQ</sequence>
<feature type="compositionally biased region" description="Basic residues" evidence="1">
    <location>
        <begin position="62"/>
        <end position="75"/>
    </location>
</feature>
<proteinExistence type="predicted"/>
<dbReference type="Proteomes" id="UP000054383">
    <property type="component" value="Unassembled WGS sequence"/>
</dbReference>
<feature type="compositionally biased region" description="Low complexity" evidence="1">
    <location>
        <begin position="1"/>
        <end position="16"/>
    </location>
</feature>
<organism evidence="2 3">
    <name type="scientific">Talaromyces islandicus</name>
    <name type="common">Penicillium islandicum</name>
    <dbReference type="NCBI Taxonomy" id="28573"/>
    <lineage>
        <taxon>Eukaryota</taxon>
        <taxon>Fungi</taxon>
        <taxon>Dikarya</taxon>
        <taxon>Ascomycota</taxon>
        <taxon>Pezizomycotina</taxon>
        <taxon>Eurotiomycetes</taxon>
        <taxon>Eurotiomycetidae</taxon>
        <taxon>Eurotiales</taxon>
        <taxon>Trichocomaceae</taxon>
        <taxon>Talaromyces</taxon>
        <taxon>Talaromyces sect. Islandici</taxon>
    </lineage>
</organism>
<accession>A0A0U1LMW8</accession>